<organism evidence="2 3">
    <name type="scientific">Puccinia graminis f. sp. tritici</name>
    <dbReference type="NCBI Taxonomy" id="56615"/>
    <lineage>
        <taxon>Eukaryota</taxon>
        <taxon>Fungi</taxon>
        <taxon>Dikarya</taxon>
        <taxon>Basidiomycota</taxon>
        <taxon>Pucciniomycotina</taxon>
        <taxon>Pucciniomycetes</taxon>
        <taxon>Pucciniales</taxon>
        <taxon>Pucciniaceae</taxon>
        <taxon>Puccinia</taxon>
    </lineage>
</organism>
<gene>
    <name evidence="2" type="ORF">PGTUg99_007865</name>
</gene>
<protein>
    <submittedName>
        <fullName evidence="2">Uncharacterized protein</fullName>
    </submittedName>
</protein>
<feature type="compositionally biased region" description="Low complexity" evidence="1">
    <location>
        <begin position="291"/>
        <end position="307"/>
    </location>
</feature>
<sequence length="307" mass="33259">MASCTDLQSGSLLEQPNSEEPKLDSKVLRLMITADIPHREEGIHESSFIECMDYSITSFELDPRVQKANSKITEPLGTLPSATKIPATASRQISRGFGSFVRKLSLRAPPRRDLSLSAPSELLQLQPGSQNPAFGNAVNLSRKKSAKGARLISPLVIDSGKNESWRVGFGKKNFTPSCSINTAVSPISSLCSSTSGSSTHSKIFNTRQAKQDVSAEAGLARPMVQRSSSTTQIHIPPSISLRSMSKNSAMISDQTFEVLSRSNFTRSKTSSLRHESLNDKHLTSTSFSMFPNSTPLPTNTGNTTNEA</sequence>
<feature type="compositionally biased region" description="Polar residues" evidence="1">
    <location>
        <begin position="1"/>
        <end position="18"/>
    </location>
</feature>
<name>A0A5B0Q166_PUCGR</name>
<proteinExistence type="predicted"/>
<dbReference type="EMBL" id="VDEP01000308">
    <property type="protein sequence ID" value="KAA1106918.1"/>
    <property type="molecule type" value="Genomic_DNA"/>
</dbReference>
<evidence type="ECO:0000256" key="1">
    <source>
        <dbReference type="SAM" id="MobiDB-lite"/>
    </source>
</evidence>
<accession>A0A5B0Q166</accession>
<feature type="region of interest" description="Disordered" evidence="1">
    <location>
        <begin position="1"/>
        <end position="20"/>
    </location>
</feature>
<dbReference type="AlphaFoldDB" id="A0A5B0Q166"/>
<reference evidence="2 3" key="1">
    <citation type="submission" date="2019-05" db="EMBL/GenBank/DDBJ databases">
        <title>Emergence of the Ug99 lineage of the wheat stem rust pathogen through somatic hybridization.</title>
        <authorList>
            <person name="Li F."/>
            <person name="Upadhyaya N.M."/>
            <person name="Sperschneider J."/>
            <person name="Matny O."/>
            <person name="Nguyen-Phuc H."/>
            <person name="Mago R."/>
            <person name="Raley C."/>
            <person name="Miller M.E."/>
            <person name="Silverstein K.A.T."/>
            <person name="Henningsen E."/>
            <person name="Hirsch C.D."/>
            <person name="Visser B."/>
            <person name="Pretorius Z.A."/>
            <person name="Steffenson B.J."/>
            <person name="Schwessinger B."/>
            <person name="Dodds P.N."/>
            <person name="Figueroa M."/>
        </authorList>
    </citation>
    <scope>NUCLEOTIDE SEQUENCE [LARGE SCALE GENOMIC DNA]</scope>
    <source>
        <strain evidence="2 3">Ug99</strain>
    </source>
</reference>
<evidence type="ECO:0000313" key="2">
    <source>
        <dbReference type="EMBL" id="KAA1106918.1"/>
    </source>
</evidence>
<comment type="caution">
    <text evidence="2">The sequence shown here is derived from an EMBL/GenBank/DDBJ whole genome shotgun (WGS) entry which is preliminary data.</text>
</comment>
<dbReference type="Proteomes" id="UP000325313">
    <property type="component" value="Unassembled WGS sequence"/>
</dbReference>
<feature type="region of interest" description="Disordered" evidence="1">
    <location>
        <begin position="283"/>
        <end position="307"/>
    </location>
</feature>
<evidence type="ECO:0000313" key="3">
    <source>
        <dbReference type="Proteomes" id="UP000325313"/>
    </source>
</evidence>